<reference evidence="2 3" key="1">
    <citation type="journal article" date="2015" name="Nature">
        <title>rRNA introns, odd ribosomes, and small enigmatic genomes across a large radiation of phyla.</title>
        <authorList>
            <person name="Brown C.T."/>
            <person name="Hug L.A."/>
            <person name="Thomas B.C."/>
            <person name="Sharon I."/>
            <person name="Castelle C.J."/>
            <person name="Singh A."/>
            <person name="Wilkins M.J."/>
            <person name="Williams K.H."/>
            <person name="Banfield J.F."/>
        </authorList>
    </citation>
    <scope>NUCLEOTIDE SEQUENCE [LARGE SCALE GENOMIC DNA]</scope>
</reference>
<protein>
    <submittedName>
        <fullName evidence="2">Uncharacterized protein</fullName>
    </submittedName>
</protein>
<dbReference type="Proteomes" id="UP000034163">
    <property type="component" value="Unassembled WGS sequence"/>
</dbReference>
<dbReference type="EMBL" id="LCBS01000010">
    <property type="protein sequence ID" value="KKS16910.1"/>
    <property type="molecule type" value="Genomic_DNA"/>
</dbReference>
<evidence type="ECO:0000256" key="1">
    <source>
        <dbReference type="SAM" id="Phobius"/>
    </source>
</evidence>
<dbReference type="AlphaFoldDB" id="A0A0G0WVZ2"/>
<proteinExistence type="predicted"/>
<keyword evidence="1" id="KW-0472">Membrane</keyword>
<keyword evidence="1" id="KW-1133">Transmembrane helix</keyword>
<accession>A0A0G0WVZ2</accession>
<gene>
    <name evidence="2" type="ORF">UU72_C0010G0022</name>
</gene>
<keyword evidence="1" id="KW-0812">Transmembrane</keyword>
<sequence length="309" mass="33581">MKKRFLNLNRFYILKADGQALLFVIVAMTVALAVGVNVSLRTLSSVSRTAQSDTSERVLAAAEGGAESFIKLSVGQLEAISDAFDTDTVADYLCDDAGDDVSYDPIRKECLINYTGLGLDNVDAKAYVRVDEYPVVTGVNRGYEFRLEQDTLTEVAVVSSTVQFCFSLEGAAGDIIYMFYGSNQLKGRGGFTTGFVQTQPNQIDYSVSGFTFVNSANSPSARGYTYCRNINVPAAAKALRLRAVGGDIKVGVFNPSLPVQGYQVTSTGELVQDGVVQISRQVRVFKSYSYLPGIFDFGIFSNQAGWDYL</sequence>
<organism evidence="2 3">
    <name type="scientific">candidate division WWE3 bacterium GW2011_GWB1_41_6</name>
    <dbReference type="NCBI Taxonomy" id="1619112"/>
    <lineage>
        <taxon>Bacteria</taxon>
        <taxon>Katanobacteria</taxon>
    </lineage>
</organism>
<comment type="caution">
    <text evidence="2">The sequence shown here is derived from an EMBL/GenBank/DDBJ whole genome shotgun (WGS) entry which is preliminary data.</text>
</comment>
<feature type="transmembrane region" description="Helical" evidence="1">
    <location>
        <begin position="20"/>
        <end position="40"/>
    </location>
</feature>
<name>A0A0G0WVZ2_UNCKA</name>
<evidence type="ECO:0000313" key="2">
    <source>
        <dbReference type="EMBL" id="KKS16910.1"/>
    </source>
</evidence>
<evidence type="ECO:0000313" key="3">
    <source>
        <dbReference type="Proteomes" id="UP000034163"/>
    </source>
</evidence>